<name>W1PTN0_AMBTC</name>
<dbReference type="InterPro" id="IPR045087">
    <property type="entry name" value="Cu-oxidase_fam"/>
</dbReference>
<sequence length="152" mass="16807">MGSSILNHPAGILINGQGPYGSNFTVKPGSLYRFRFSNVGLKTSINFRIQNHRMRLIEVEGSHTLQNYYDTLDIHPGQSYSVLVNADQPIGSYYMVASSRFLEPQLNSTAVLQYAGLGGVTPSFLSSQLPPGPNPNDYTYSIEQARSIRFES</sequence>
<dbReference type="SUPFAM" id="SSF49503">
    <property type="entry name" value="Cupredoxins"/>
    <property type="match status" value="1"/>
</dbReference>
<keyword evidence="3" id="KW-1185">Reference proteome</keyword>
<dbReference type="OMA" id="INGQGPY"/>
<dbReference type="Proteomes" id="UP000017836">
    <property type="component" value="Unassembled WGS sequence"/>
</dbReference>
<accession>W1PTN0</accession>
<dbReference type="AlphaFoldDB" id="W1PTN0"/>
<protein>
    <recommendedName>
        <fullName evidence="1">Plastocyanin-like domain-containing protein</fullName>
    </recommendedName>
</protein>
<dbReference type="InterPro" id="IPR008972">
    <property type="entry name" value="Cupredoxin"/>
</dbReference>
<gene>
    <name evidence="2" type="ORF">AMTR_s00041p00172310</name>
</gene>
<evidence type="ECO:0000259" key="1">
    <source>
        <dbReference type="Pfam" id="PF00394"/>
    </source>
</evidence>
<evidence type="ECO:0000313" key="2">
    <source>
        <dbReference type="EMBL" id="ERN13392.1"/>
    </source>
</evidence>
<dbReference type="eggNOG" id="KOG1263">
    <property type="taxonomic scope" value="Eukaryota"/>
</dbReference>
<proteinExistence type="predicted"/>
<dbReference type="Gene3D" id="2.60.40.420">
    <property type="entry name" value="Cupredoxins - blue copper proteins"/>
    <property type="match status" value="1"/>
</dbReference>
<feature type="domain" description="Plastocyanin-like" evidence="1">
    <location>
        <begin position="7"/>
        <end position="116"/>
    </location>
</feature>
<evidence type="ECO:0000313" key="3">
    <source>
        <dbReference type="Proteomes" id="UP000017836"/>
    </source>
</evidence>
<dbReference type="Pfam" id="PF00394">
    <property type="entry name" value="Cu-oxidase"/>
    <property type="match status" value="1"/>
</dbReference>
<dbReference type="PANTHER" id="PTHR11709">
    <property type="entry name" value="MULTI-COPPER OXIDASE"/>
    <property type="match status" value="1"/>
</dbReference>
<dbReference type="EMBL" id="KI392588">
    <property type="protein sequence ID" value="ERN13392.1"/>
    <property type="molecule type" value="Genomic_DNA"/>
</dbReference>
<dbReference type="PANTHER" id="PTHR11709:SF296">
    <property type="entry name" value="MULTI-COPPER OXIDASE TYPE I FAMILY PROTEIN"/>
    <property type="match status" value="1"/>
</dbReference>
<dbReference type="Gramene" id="ERN13392">
    <property type="protein sequence ID" value="ERN13392"/>
    <property type="gene ID" value="AMTR_s00041p00172310"/>
</dbReference>
<organism evidence="2 3">
    <name type="scientific">Amborella trichopoda</name>
    <dbReference type="NCBI Taxonomy" id="13333"/>
    <lineage>
        <taxon>Eukaryota</taxon>
        <taxon>Viridiplantae</taxon>
        <taxon>Streptophyta</taxon>
        <taxon>Embryophyta</taxon>
        <taxon>Tracheophyta</taxon>
        <taxon>Spermatophyta</taxon>
        <taxon>Magnoliopsida</taxon>
        <taxon>Amborellales</taxon>
        <taxon>Amborellaceae</taxon>
        <taxon>Amborella</taxon>
    </lineage>
</organism>
<dbReference type="InterPro" id="IPR001117">
    <property type="entry name" value="Cu-oxidase_2nd"/>
</dbReference>
<dbReference type="HOGENOM" id="CLU_1724765_0_0_1"/>
<reference evidence="3" key="1">
    <citation type="journal article" date="2013" name="Science">
        <title>The Amborella genome and the evolution of flowering plants.</title>
        <authorList>
            <consortium name="Amborella Genome Project"/>
        </authorList>
    </citation>
    <scope>NUCLEOTIDE SEQUENCE [LARGE SCALE GENOMIC DNA]</scope>
</reference>